<dbReference type="Pfam" id="PF00593">
    <property type="entry name" value="TonB_dep_Rec_b-barrel"/>
    <property type="match status" value="1"/>
</dbReference>
<evidence type="ECO:0000256" key="3">
    <source>
        <dbReference type="ARBA" id="ARBA00022448"/>
    </source>
</evidence>
<dbReference type="Gene3D" id="2.40.170.20">
    <property type="entry name" value="TonB-dependent receptor, beta-barrel domain"/>
    <property type="match status" value="1"/>
</dbReference>
<dbReference type="SUPFAM" id="SSF56935">
    <property type="entry name" value="Porins"/>
    <property type="match status" value="1"/>
</dbReference>
<feature type="domain" description="TonB-dependent receptor plug" evidence="13">
    <location>
        <begin position="75"/>
        <end position="183"/>
    </location>
</feature>
<keyword evidence="4 10" id="KW-1134">Transmembrane beta strand</keyword>
<evidence type="ECO:0000256" key="4">
    <source>
        <dbReference type="ARBA" id="ARBA00022452"/>
    </source>
</evidence>
<dbReference type="InterPro" id="IPR037066">
    <property type="entry name" value="Plug_dom_sf"/>
</dbReference>
<dbReference type="PANTHER" id="PTHR30069">
    <property type="entry name" value="TONB-DEPENDENT OUTER MEMBRANE RECEPTOR"/>
    <property type="match status" value="1"/>
</dbReference>
<keyword evidence="7 10" id="KW-0472">Membrane</keyword>
<evidence type="ECO:0000256" key="1">
    <source>
        <dbReference type="ARBA" id="ARBA00004571"/>
    </source>
</evidence>
<keyword evidence="15" id="KW-1185">Reference proteome</keyword>
<dbReference type="Proteomes" id="UP000252174">
    <property type="component" value="Unassembled WGS sequence"/>
</dbReference>
<evidence type="ECO:0000256" key="10">
    <source>
        <dbReference type="PROSITE-ProRule" id="PRU01360"/>
    </source>
</evidence>
<evidence type="ECO:0000256" key="5">
    <source>
        <dbReference type="ARBA" id="ARBA00022692"/>
    </source>
</evidence>
<evidence type="ECO:0000256" key="11">
    <source>
        <dbReference type="RuleBase" id="RU003357"/>
    </source>
</evidence>
<dbReference type="GO" id="GO:0015344">
    <property type="term" value="F:siderophore uptake transmembrane transporter activity"/>
    <property type="evidence" value="ECO:0007669"/>
    <property type="project" value="TreeGrafter"/>
</dbReference>
<dbReference type="GO" id="GO:0044718">
    <property type="term" value="P:siderophore transmembrane transport"/>
    <property type="evidence" value="ECO:0007669"/>
    <property type="project" value="TreeGrafter"/>
</dbReference>
<dbReference type="EMBL" id="QPJU01000006">
    <property type="protein sequence ID" value="RCX09204.1"/>
    <property type="molecule type" value="Genomic_DNA"/>
</dbReference>
<evidence type="ECO:0000256" key="9">
    <source>
        <dbReference type="ARBA" id="ARBA00023237"/>
    </source>
</evidence>
<comment type="similarity">
    <text evidence="2 10 11">Belongs to the TonB-dependent receptor family.</text>
</comment>
<dbReference type="InterPro" id="IPR036942">
    <property type="entry name" value="Beta-barrel_TonB_sf"/>
</dbReference>
<dbReference type="PROSITE" id="PS52016">
    <property type="entry name" value="TONB_DEPENDENT_REC_3"/>
    <property type="match status" value="1"/>
</dbReference>
<comment type="caution">
    <text evidence="14">The sequence shown here is derived from an EMBL/GenBank/DDBJ whole genome shotgun (WGS) entry which is preliminary data.</text>
</comment>
<evidence type="ECO:0000259" key="12">
    <source>
        <dbReference type="Pfam" id="PF00593"/>
    </source>
</evidence>
<accession>A0A369AP48</accession>
<name>A0A369AP48_9BURK</name>
<evidence type="ECO:0000256" key="2">
    <source>
        <dbReference type="ARBA" id="ARBA00009810"/>
    </source>
</evidence>
<keyword evidence="9 10" id="KW-0998">Cell outer membrane</keyword>
<protein>
    <submittedName>
        <fullName evidence="14">Iron complex outermembrane receptor protein</fullName>
    </submittedName>
</protein>
<dbReference type="GO" id="GO:0009279">
    <property type="term" value="C:cell outer membrane"/>
    <property type="evidence" value="ECO:0007669"/>
    <property type="project" value="UniProtKB-SubCell"/>
</dbReference>
<evidence type="ECO:0000256" key="8">
    <source>
        <dbReference type="ARBA" id="ARBA00023170"/>
    </source>
</evidence>
<evidence type="ECO:0000313" key="15">
    <source>
        <dbReference type="Proteomes" id="UP000252174"/>
    </source>
</evidence>
<keyword evidence="8 14" id="KW-0675">Receptor</keyword>
<dbReference type="Pfam" id="PF07715">
    <property type="entry name" value="Plug"/>
    <property type="match status" value="1"/>
</dbReference>
<dbReference type="CDD" id="cd01347">
    <property type="entry name" value="ligand_gated_channel"/>
    <property type="match status" value="1"/>
</dbReference>
<dbReference type="PANTHER" id="PTHR30069:SF28">
    <property type="entry name" value="TONB-DEPENDENT RECEPTOR YNCD-RELATED"/>
    <property type="match status" value="1"/>
</dbReference>
<dbReference type="InterPro" id="IPR012910">
    <property type="entry name" value="Plug_dom"/>
</dbReference>
<evidence type="ECO:0000256" key="6">
    <source>
        <dbReference type="ARBA" id="ARBA00023077"/>
    </source>
</evidence>
<dbReference type="InterPro" id="IPR000531">
    <property type="entry name" value="Beta-barrel_TonB"/>
</dbReference>
<keyword evidence="6 11" id="KW-0798">TonB box</keyword>
<gene>
    <name evidence="14" type="ORF">DFR45_10692</name>
</gene>
<dbReference type="Gene3D" id="2.170.130.10">
    <property type="entry name" value="TonB-dependent receptor, plug domain"/>
    <property type="match status" value="1"/>
</dbReference>
<evidence type="ECO:0000256" key="7">
    <source>
        <dbReference type="ARBA" id="ARBA00023136"/>
    </source>
</evidence>
<feature type="domain" description="TonB-dependent receptor-like beta-barrel" evidence="12">
    <location>
        <begin position="255"/>
        <end position="699"/>
    </location>
</feature>
<proteinExistence type="inferred from homology"/>
<evidence type="ECO:0000259" key="13">
    <source>
        <dbReference type="Pfam" id="PF07715"/>
    </source>
</evidence>
<evidence type="ECO:0000313" key="14">
    <source>
        <dbReference type="EMBL" id="RCX09204.1"/>
    </source>
</evidence>
<comment type="subcellular location">
    <subcellularLocation>
        <location evidence="1 10">Cell outer membrane</location>
        <topology evidence="1 10">Multi-pass membrane protein</topology>
    </subcellularLocation>
</comment>
<dbReference type="InterPro" id="IPR039426">
    <property type="entry name" value="TonB-dep_rcpt-like"/>
</dbReference>
<reference evidence="14 15" key="1">
    <citation type="submission" date="2018-07" db="EMBL/GenBank/DDBJ databases">
        <title>Genomic Encyclopedia of Type Strains, Phase IV (KMG-IV): sequencing the most valuable type-strain genomes for metagenomic binning, comparative biology and taxonomic classification.</title>
        <authorList>
            <person name="Goeker M."/>
        </authorList>
    </citation>
    <scope>NUCLEOTIDE SEQUENCE [LARGE SCALE GENOMIC DNA]</scope>
    <source>
        <strain evidence="14 15">DSM 100911</strain>
    </source>
</reference>
<keyword evidence="3 10" id="KW-0813">Transport</keyword>
<keyword evidence="5 10" id="KW-0812">Transmembrane</keyword>
<dbReference type="AlphaFoldDB" id="A0A369AP48"/>
<organism evidence="14 15">
    <name type="scientific">Extensimonas vulgaris</name>
    <dbReference type="NCBI Taxonomy" id="1031594"/>
    <lineage>
        <taxon>Bacteria</taxon>
        <taxon>Pseudomonadati</taxon>
        <taxon>Pseudomonadota</taxon>
        <taxon>Betaproteobacteria</taxon>
        <taxon>Burkholderiales</taxon>
        <taxon>Comamonadaceae</taxon>
        <taxon>Extensimonas</taxon>
    </lineage>
</organism>
<sequence>MLCLGANALPNPALPKSCSRIWRLAGRLGTCGVLWWVAAATAQDAAPDKEPAHRAEGLLQPVVITSGTAERTRWDTPATLDVVEGDEIRAHPLQVNLSESLGRVPGLMVLNRQNYAQDLQISVRGYGARSTFGVRGVRLFVDGIPATAPDGQGQAANFPLGSAERIEVIRGPFAALYGSSSGGVISLYTREGAEPAVRAGVAGGADGVRRASGQAEGRVGALGYLVDVAHFTTDGLRAQSAARRDNAYFKLSHSDEDGRLVAVFSRQTGNAQDPLGLSRAEFNANPFQTTAAATTFNTRKSSEQNQLGLAWEHSLGGGHRLEWMAYGGERQVRQFQAIPPAAQTAPTSAGGVIDLQRNYGGTNARWRFERSLAEGRLSASAGVAYDRQNEWRRGFENFLGTASAPTALGVQGALRRDEDNTASTLDPYAQLAWESARWTLSAGVRHSTVRFDSRDHYITPRNPDDSGASRYSGTMPVLGLRYRLSDALQLYANTGRGFETPTLNEVAYKASGASGLNSQLAASKSRNSEVGLRGRHGSLGWTATAFDIRTDDEIAVLTNTGGRSTYQNVGRSLRRGVELSGETQWARVHASVAWTLMKAIYRDGFFSCTASPCSKPNVPVPGGNRIPGVAREQLFVQLDWEPHPLPAVFTLELRHMGSIFVNDTNTDAAPAYTIASLGAQFKRQQGPWELRALARLDNLTNRVYAGSVIVNEGNQRYFETAPGRSAFVGVELQRRFD</sequence>